<accession>A0ABQ6I4J8</accession>
<dbReference type="EMBL" id="BSUK01000001">
    <property type="protein sequence ID" value="GMA25402.1"/>
    <property type="molecule type" value="Genomic_DNA"/>
</dbReference>
<proteinExistence type="predicted"/>
<reference evidence="2" key="1">
    <citation type="journal article" date="2019" name="Int. J. Syst. Evol. Microbiol.">
        <title>The Global Catalogue of Microorganisms (GCM) 10K type strain sequencing project: providing services to taxonomists for standard genome sequencing and annotation.</title>
        <authorList>
            <consortium name="The Broad Institute Genomics Platform"/>
            <consortium name="The Broad Institute Genome Sequencing Center for Infectious Disease"/>
            <person name="Wu L."/>
            <person name="Ma J."/>
        </authorList>
    </citation>
    <scope>NUCLEOTIDE SEQUENCE [LARGE SCALE GENOMIC DNA]</scope>
    <source>
        <strain evidence="2">NBRC 106348</strain>
    </source>
</reference>
<evidence type="ECO:0000313" key="2">
    <source>
        <dbReference type="Proteomes" id="UP001157091"/>
    </source>
</evidence>
<keyword evidence="2" id="KW-1185">Reference proteome</keyword>
<comment type="caution">
    <text evidence="1">The sequence shown here is derived from an EMBL/GenBank/DDBJ whole genome shotgun (WGS) entry which is preliminary data.</text>
</comment>
<dbReference type="Proteomes" id="UP001157091">
    <property type="component" value="Unassembled WGS sequence"/>
</dbReference>
<protein>
    <recommendedName>
        <fullName evidence="3">Secreted protein</fullName>
    </recommendedName>
</protein>
<evidence type="ECO:0000313" key="1">
    <source>
        <dbReference type="EMBL" id="GMA25402.1"/>
    </source>
</evidence>
<sequence length="63" mass="5955">MVAASVVTVSASTAGGCVVDVSVVAGSVAGRGGPAGACARRPRRDAVVGSGAWNSSAVVARRG</sequence>
<dbReference type="RefSeq" id="WP_284294014.1">
    <property type="nucleotide sequence ID" value="NZ_BSUK01000001.1"/>
</dbReference>
<evidence type="ECO:0008006" key="3">
    <source>
        <dbReference type="Google" id="ProtNLM"/>
    </source>
</evidence>
<organism evidence="1 2">
    <name type="scientific">Luteimicrobium album</name>
    <dbReference type="NCBI Taxonomy" id="1054550"/>
    <lineage>
        <taxon>Bacteria</taxon>
        <taxon>Bacillati</taxon>
        <taxon>Actinomycetota</taxon>
        <taxon>Actinomycetes</taxon>
        <taxon>Micrococcales</taxon>
        <taxon>Luteimicrobium</taxon>
    </lineage>
</organism>
<name>A0ABQ6I4J8_9MICO</name>
<gene>
    <name evidence="1" type="ORF">GCM10025864_31610</name>
</gene>